<dbReference type="EMBL" id="BLLF01001429">
    <property type="protein sequence ID" value="GFH19241.1"/>
    <property type="molecule type" value="Genomic_DNA"/>
</dbReference>
<dbReference type="AlphaFoldDB" id="A0A699ZAR0"/>
<gene>
    <name evidence="2" type="ORF">HaLaN_16159</name>
</gene>
<evidence type="ECO:0000256" key="1">
    <source>
        <dbReference type="SAM" id="MobiDB-lite"/>
    </source>
</evidence>
<keyword evidence="3" id="KW-1185">Reference proteome</keyword>
<protein>
    <submittedName>
        <fullName evidence="2">Uncharacterized protein</fullName>
    </submittedName>
</protein>
<organism evidence="2 3">
    <name type="scientific">Haematococcus lacustris</name>
    <name type="common">Green alga</name>
    <name type="synonym">Haematococcus pluvialis</name>
    <dbReference type="NCBI Taxonomy" id="44745"/>
    <lineage>
        <taxon>Eukaryota</taxon>
        <taxon>Viridiplantae</taxon>
        <taxon>Chlorophyta</taxon>
        <taxon>core chlorophytes</taxon>
        <taxon>Chlorophyceae</taxon>
        <taxon>CS clade</taxon>
        <taxon>Chlamydomonadales</taxon>
        <taxon>Haematococcaceae</taxon>
        <taxon>Haematococcus</taxon>
    </lineage>
</organism>
<comment type="caution">
    <text evidence="2">The sequence shown here is derived from an EMBL/GenBank/DDBJ whole genome shotgun (WGS) entry which is preliminary data.</text>
</comment>
<name>A0A699ZAR0_HAELA</name>
<dbReference type="Proteomes" id="UP000485058">
    <property type="component" value="Unassembled WGS sequence"/>
</dbReference>
<accession>A0A699ZAR0</accession>
<reference evidence="2 3" key="1">
    <citation type="submission" date="2020-02" db="EMBL/GenBank/DDBJ databases">
        <title>Draft genome sequence of Haematococcus lacustris strain NIES-144.</title>
        <authorList>
            <person name="Morimoto D."/>
            <person name="Nakagawa S."/>
            <person name="Yoshida T."/>
            <person name="Sawayama S."/>
        </authorList>
    </citation>
    <scope>NUCLEOTIDE SEQUENCE [LARGE SCALE GENOMIC DNA]</scope>
    <source>
        <strain evidence="2 3">NIES-144</strain>
    </source>
</reference>
<evidence type="ECO:0000313" key="3">
    <source>
        <dbReference type="Proteomes" id="UP000485058"/>
    </source>
</evidence>
<evidence type="ECO:0000313" key="2">
    <source>
        <dbReference type="EMBL" id="GFH19241.1"/>
    </source>
</evidence>
<sequence>MPQPLRSATPPVSPSNTSMAPPAPKHWLLTYTYVDGILEKRGPYRPAHLANAKLYSSTWPRLDRHQMPYPAVLHSAMGLPCLHAAGRWQDRDRRGGGGSA</sequence>
<proteinExistence type="predicted"/>
<feature type="region of interest" description="Disordered" evidence="1">
    <location>
        <begin position="1"/>
        <end position="23"/>
    </location>
</feature>